<dbReference type="Gene3D" id="3.90.1150.200">
    <property type="match status" value="1"/>
</dbReference>
<evidence type="ECO:0000313" key="3">
    <source>
        <dbReference type="Proteomes" id="UP000321353"/>
    </source>
</evidence>
<dbReference type="EMBL" id="CP036264">
    <property type="protein sequence ID" value="QEF98217.1"/>
    <property type="molecule type" value="Genomic_DNA"/>
</dbReference>
<feature type="domain" description="YdhG-like" evidence="1">
    <location>
        <begin position="17"/>
        <end position="111"/>
    </location>
</feature>
<dbReference type="RefSeq" id="WP_147867775.1">
    <property type="nucleotide sequence ID" value="NZ_CP036264.1"/>
</dbReference>
<organism evidence="2 3">
    <name type="scientific">Stieleria maiorica</name>
    <dbReference type="NCBI Taxonomy" id="2795974"/>
    <lineage>
        <taxon>Bacteria</taxon>
        <taxon>Pseudomonadati</taxon>
        <taxon>Planctomycetota</taxon>
        <taxon>Planctomycetia</taxon>
        <taxon>Pirellulales</taxon>
        <taxon>Pirellulaceae</taxon>
        <taxon>Stieleria</taxon>
    </lineage>
</organism>
<evidence type="ECO:0000259" key="1">
    <source>
        <dbReference type="Pfam" id="PF08818"/>
    </source>
</evidence>
<dbReference type="AlphaFoldDB" id="A0A5B9MGN1"/>
<sequence length="196" mass="22418">MKRFKTVDEFIDGCESWHEELKRLREILLSTELEETVKWGAPCYTYQGKNLVGIGAFKSYFGLWFFQGGLLSDPEGVLINAQDGKTKAMRQWRFNSKKEIKSRTIKAYVKEGIRLQIEGHEIKPERGKPLTVPPELKQALARNKTASIAFEGLSQGKQREYADYITDAKRDATKASRIEKIVPMIANGQGLNDKYR</sequence>
<dbReference type="InterPro" id="IPR014922">
    <property type="entry name" value="YdhG-like"/>
</dbReference>
<dbReference type="KEGG" id="smam:Mal15_22660"/>
<accession>A0A5B9MGN1</accession>
<keyword evidence="3" id="KW-1185">Reference proteome</keyword>
<dbReference type="SUPFAM" id="SSF159888">
    <property type="entry name" value="YdhG-like"/>
    <property type="match status" value="1"/>
</dbReference>
<protein>
    <recommendedName>
        <fullName evidence="1">YdhG-like domain-containing protein</fullName>
    </recommendedName>
</protein>
<dbReference type="InterPro" id="IPR016786">
    <property type="entry name" value="YdeI_bac"/>
</dbReference>
<evidence type="ECO:0000313" key="2">
    <source>
        <dbReference type="EMBL" id="QEF98217.1"/>
    </source>
</evidence>
<dbReference type="Pfam" id="PF13376">
    <property type="entry name" value="OmdA"/>
    <property type="match status" value="1"/>
</dbReference>
<dbReference type="PIRSF" id="PIRSF021308">
    <property type="entry name" value="UCP021308"/>
    <property type="match status" value="1"/>
</dbReference>
<gene>
    <name evidence="2" type="ORF">Mal15_22660</name>
</gene>
<dbReference type="Pfam" id="PF08818">
    <property type="entry name" value="DUF1801"/>
    <property type="match status" value="1"/>
</dbReference>
<proteinExistence type="predicted"/>
<reference evidence="2 3" key="1">
    <citation type="submission" date="2019-02" db="EMBL/GenBank/DDBJ databases">
        <title>Planctomycetal bacteria perform biofilm scaping via a novel small molecule.</title>
        <authorList>
            <person name="Jeske O."/>
            <person name="Boedeker C."/>
            <person name="Wiegand S."/>
            <person name="Breitling P."/>
            <person name="Kallscheuer N."/>
            <person name="Jogler M."/>
            <person name="Rohde M."/>
            <person name="Petersen J."/>
            <person name="Medema M.H."/>
            <person name="Surup F."/>
            <person name="Jogler C."/>
        </authorList>
    </citation>
    <scope>NUCLEOTIDE SEQUENCE [LARGE SCALE GENOMIC DNA]</scope>
    <source>
        <strain evidence="2 3">Mal15</strain>
    </source>
</reference>
<name>A0A5B9MGN1_9BACT</name>
<dbReference type="Proteomes" id="UP000321353">
    <property type="component" value="Chromosome"/>
</dbReference>